<reference evidence="2 3" key="1">
    <citation type="submission" date="2016-10" db="EMBL/GenBank/DDBJ databases">
        <authorList>
            <person name="de Groot N.N."/>
        </authorList>
    </citation>
    <scope>NUCLEOTIDE SEQUENCE [LARGE SCALE GENOMIC DNA]</scope>
    <source>
        <strain evidence="2 3">DSM 11457</strain>
    </source>
</reference>
<sequence length="122" mass="13729">MKNFMASSGVTCALTAVAFAVIPAWSLAAEKLNANQVLETFVGTPWHSKSGAFLFQKNGQYTYQRFGTSEPAGVWEYQLASDGTVSGRSTDYKFYRRDDGSYFYFHSRTNKNYNAYPNKSFP</sequence>
<evidence type="ECO:0000256" key="1">
    <source>
        <dbReference type="SAM" id="SignalP"/>
    </source>
</evidence>
<name>A0A1H8HFA1_9RHOB</name>
<evidence type="ECO:0000313" key="3">
    <source>
        <dbReference type="Proteomes" id="UP000182160"/>
    </source>
</evidence>
<keyword evidence="1" id="KW-0732">Signal</keyword>
<evidence type="ECO:0000313" key="2">
    <source>
        <dbReference type="EMBL" id="SEN54853.1"/>
    </source>
</evidence>
<protein>
    <submittedName>
        <fullName evidence="2">Uncharacterized protein</fullName>
    </submittedName>
</protein>
<gene>
    <name evidence="2" type="ORF">SAMN04488077_12021</name>
</gene>
<proteinExistence type="predicted"/>
<organism evidence="2 3">
    <name type="scientific">Roseovarius tolerans</name>
    <dbReference type="NCBI Taxonomy" id="74031"/>
    <lineage>
        <taxon>Bacteria</taxon>
        <taxon>Pseudomonadati</taxon>
        <taxon>Pseudomonadota</taxon>
        <taxon>Alphaproteobacteria</taxon>
        <taxon>Rhodobacterales</taxon>
        <taxon>Roseobacteraceae</taxon>
        <taxon>Roseovarius</taxon>
    </lineage>
</organism>
<accession>A0A1H8HFA1</accession>
<dbReference type="AlphaFoldDB" id="A0A1H8HFA1"/>
<dbReference type="EMBL" id="FOBO01000020">
    <property type="protein sequence ID" value="SEN54853.1"/>
    <property type="molecule type" value="Genomic_DNA"/>
</dbReference>
<feature type="chain" id="PRO_5010303923" evidence="1">
    <location>
        <begin position="29"/>
        <end position="122"/>
    </location>
</feature>
<feature type="signal peptide" evidence="1">
    <location>
        <begin position="1"/>
        <end position="28"/>
    </location>
</feature>
<dbReference type="RefSeq" id="WP_139194591.1">
    <property type="nucleotide sequence ID" value="NZ_FOBO01000020.1"/>
</dbReference>
<dbReference type="Proteomes" id="UP000182160">
    <property type="component" value="Unassembled WGS sequence"/>
</dbReference>